<feature type="domain" description="COMM" evidence="1">
    <location>
        <begin position="58"/>
        <end position="126"/>
    </location>
</feature>
<organism evidence="2 3">
    <name type="scientific">Pseudocohnilembus persalinus</name>
    <name type="common">Ciliate</name>
    <dbReference type="NCBI Taxonomy" id="266149"/>
    <lineage>
        <taxon>Eukaryota</taxon>
        <taxon>Sar</taxon>
        <taxon>Alveolata</taxon>
        <taxon>Ciliophora</taxon>
        <taxon>Intramacronucleata</taxon>
        <taxon>Oligohymenophorea</taxon>
        <taxon>Scuticociliatia</taxon>
        <taxon>Philasterida</taxon>
        <taxon>Pseudocohnilembidae</taxon>
        <taxon>Pseudocohnilembus</taxon>
    </lineage>
</organism>
<dbReference type="Pfam" id="PF07258">
    <property type="entry name" value="COMM_domain"/>
    <property type="match status" value="1"/>
</dbReference>
<reference evidence="2 3" key="1">
    <citation type="journal article" date="2015" name="Sci. Rep.">
        <title>Genome of the facultative scuticociliatosis pathogen Pseudocohnilembus persalinus provides insight into its virulence through horizontal gene transfer.</title>
        <authorList>
            <person name="Xiong J."/>
            <person name="Wang G."/>
            <person name="Cheng J."/>
            <person name="Tian M."/>
            <person name="Pan X."/>
            <person name="Warren A."/>
            <person name="Jiang C."/>
            <person name="Yuan D."/>
            <person name="Miao W."/>
        </authorList>
    </citation>
    <scope>NUCLEOTIDE SEQUENCE [LARGE SCALE GENOMIC DNA]</scope>
    <source>
        <strain evidence="2">36N120E</strain>
    </source>
</reference>
<name>A0A0V0Q9G2_PSEPJ</name>
<evidence type="ECO:0000313" key="2">
    <source>
        <dbReference type="EMBL" id="KRW98815.1"/>
    </source>
</evidence>
<proteinExistence type="predicted"/>
<dbReference type="AlphaFoldDB" id="A0A0V0Q9G2"/>
<dbReference type="InterPro" id="IPR017920">
    <property type="entry name" value="COMM"/>
</dbReference>
<comment type="caution">
    <text evidence="2">The sequence shown here is derived from an EMBL/GenBank/DDBJ whole genome shotgun (WGS) entry which is preliminary data.</text>
</comment>
<gene>
    <name evidence="2" type="ORF">PPERSA_10586</name>
</gene>
<evidence type="ECO:0000313" key="3">
    <source>
        <dbReference type="Proteomes" id="UP000054937"/>
    </source>
</evidence>
<dbReference type="InParanoid" id="A0A0V0Q9G2"/>
<accession>A0A0V0Q9G2</accession>
<dbReference type="EMBL" id="LDAU01000229">
    <property type="protein sequence ID" value="KRW98815.1"/>
    <property type="molecule type" value="Genomic_DNA"/>
</dbReference>
<evidence type="ECO:0000259" key="1">
    <source>
        <dbReference type="PROSITE" id="PS51269"/>
    </source>
</evidence>
<dbReference type="Proteomes" id="UP000054937">
    <property type="component" value="Unassembled WGS sequence"/>
</dbReference>
<protein>
    <recommendedName>
        <fullName evidence="1">COMM domain-containing protein</fullName>
    </recommendedName>
</protein>
<keyword evidence="3" id="KW-1185">Reference proteome</keyword>
<dbReference type="PROSITE" id="PS51269">
    <property type="entry name" value="COMM"/>
    <property type="match status" value="1"/>
</dbReference>
<sequence>MIKLPKVIAQKKEFSLKQITQFLAENTVVNEELQNLIIEKYQHDITQQAINKTLTLGKLLDLKWQVCSYLDDKKYENINKMYIILKFTVQNQNGKVQQEQISLSLTEFKAFQQNIREIQETASQYSTHNIQEQTEN</sequence>